<reference evidence="2 3" key="1">
    <citation type="submission" date="2015-12" db="EMBL/GenBank/DDBJ databases">
        <title>In silico genomic study of Pseudomonas phage SM1.</title>
        <authorList>
            <person name="Zawawi N.A.M."/>
            <person name="Mat-Arip Y."/>
            <person name="Wan-Jauhari W.K."/>
            <person name="Fauzi A.A."/>
            <person name="Yee F.J."/>
        </authorList>
    </citation>
    <scope>NUCLEOTIDE SEQUENCE [LARGE SCALE GENOMIC DNA]</scope>
</reference>
<protein>
    <submittedName>
        <fullName evidence="2">Uncharacterized protein</fullName>
    </submittedName>
</protein>
<name>A0A0U2KZ12_9CAUD</name>
<evidence type="ECO:0000256" key="1">
    <source>
        <dbReference type="SAM" id="MobiDB-lite"/>
    </source>
</evidence>
<keyword evidence="3" id="KW-1185">Reference proteome</keyword>
<feature type="compositionally biased region" description="Basic residues" evidence="1">
    <location>
        <begin position="288"/>
        <end position="300"/>
    </location>
</feature>
<gene>
    <name evidence="2" type="ORF">SM1_028</name>
</gene>
<feature type="compositionally biased region" description="Basic and acidic residues" evidence="1">
    <location>
        <begin position="301"/>
        <end position="310"/>
    </location>
</feature>
<feature type="region of interest" description="Disordered" evidence="1">
    <location>
        <begin position="288"/>
        <end position="319"/>
    </location>
</feature>
<evidence type="ECO:0000313" key="3">
    <source>
        <dbReference type="Proteomes" id="UP000224832"/>
    </source>
</evidence>
<sequence>MALFDTVNTIDLPGVRGYSLTLRPEQLADDIARRDYSQLRAVGLPWFVEYLYRVSDDHLQALAICSTYLGFYEFLHSLTGRERLELNIVRNPCENSVRIVLLAYVEPARVVAEMPSALQCTDRRLSAESFGIWVSDREYHATPPLKLTRKRAEELLSSGGSLYGVSLPQAMTYSFCRRSPETESGRKLFLRLLEISRRKGDRSMSELARGLKSLERFKHFWLQVNRRPESDGVEIRVFGASKSLYVEVLGSRDVFCLTAPEQRNKTTVASEIGENPSNSERRLIRTNRKGKYHVSHQQHQKHQDSIDLRLDRRRGRTPR</sequence>
<dbReference type="Proteomes" id="UP000224832">
    <property type="component" value="Segment"/>
</dbReference>
<dbReference type="EMBL" id="KU245542">
    <property type="protein sequence ID" value="ALT58021.1"/>
    <property type="molecule type" value="Genomic_DNA"/>
</dbReference>
<organism evidence="2 3">
    <name type="scientific">Pseudomonas phage SM1</name>
    <dbReference type="NCBI Taxonomy" id="1772332"/>
    <lineage>
        <taxon>Viruses</taxon>
        <taxon>Duplodnaviria</taxon>
        <taxon>Heunggongvirae</taxon>
        <taxon>Uroviricota</taxon>
        <taxon>Caudoviricetes</taxon>
        <taxon>Samunavirus</taxon>
        <taxon>Samunavirus SM1</taxon>
    </lineage>
</organism>
<proteinExistence type="predicted"/>
<accession>A0A0U2KZ12</accession>
<evidence type="ECO:0000313" key="2">
    <source>
        <dbReference type="EMBL" id="ALT58021.1"/>
    </source>
</evidence>